<keyword evidence="2" id="KW-0540">Nuclease</keyword>
<sequence>MRFVQFLSNPPENFKGGARQRVKRLVAEMSPGVKPHTPTPRNNTVLPLSMYEGGVADTRHEDCHRGHLIALEFGGPESSSNLVPMYGSFNSGGIWRQFERELESWVDAAGGNCEVAITCDYATEISEEQRVPTRFTIITKVLAGLHVNRTRTWPILHPKPAPIIGGADPTKKAEYLALIDEMTNAGWNIQDQLNTVGFPSYRRLPVFPAAARPYAFLDYAEWKSVKDDPKQLAHWNDRVILSQAAEFSSTQIETIRAVNRVLNDGYLISDDIVDPVYTDKYRIPGQRVGLLVEGGHDLTPQVDHIIAKSASGAAVYSNAMLISAKHNSDKRARLAFADSNALSSIVRGTGRVKRYKPY</sequence>
<accession>A0A7Y7WLZ4</accession>
<dbReference type="InterPro" id="IPR044927">
    <property type="entry name" value="Endonuclea_NS_2"/>
</dbReference>
<reference evidence="2 3" key="1">
    <citation type="submission" date="2020-04" db="EMBL/GenBank/DDBJ databases">
        <title>Molecular characterization of pseudomonads from Agaricus bisporus reveal novel blotch 2 pathogens in Western Europe.</title>
        <authorList>
            <person name="Taparia T."/>
            <person name="Krijger M."/>
            <person name="Haynes E."/>
            <person name="Elpinstone J.G."/>
            <person name="Noble R."/>
            <person name="Van Der Wolf J."/>
        </authorList>
    </citation>
    <scope>NUCLEOTIDE SEQUENCE [LARGE SCALE GENOMIC DNA]</scope>
    <source>
        <strain evidence="2 3">G9001</strain>
    </source>
</reference>
<dbReference type="InterPro" id="IPR044929">
    <property type="entry name" value="DNA/RNA_non-sp_Endonuclease_sf"/>
</dbReference>
<evidence type="ECO:0000313" key="3">
    <source>
        <dbReference type="Proteomes" id="UP000522864"/>
    </source>
</evidence>
<keyword evidence="2" id="KW-0255">Endonuclease</keyword>
<dbReference type="EMBL" id="JACAQA010000003">
    <property type="protein sequence ID" value="NWB83964.1"/>
    <property type="molecule type" value="Genomic_DNA"/>
</dbReference>
<dbReference type="AlphaFoldDB" id="A0A7Y7WLZ4"/>
<evidence type="ECO:0000259" key="1">
    <source>
        <dbReference type="Pfam" id="PF13930"/>
    </source>
</evidence>
<dbReference type="Proteomes" id="UP000522864">
    <property type="component" value="Unassembled WGS sequence"/>
</dbReference>
<evidence type="ECO:0000313" key="2">
    <source>
        <dbReference type="EMBL" id="NWB83964.1"/>
    </source>
</evidence>
<dbReference type="GO" id="GO:0004519">
    <property type="term" value="F:endonuclease activity"/>
    <property type="evidence" value="ECO:0007669"/>
    <property type="project" value="UniProtKB-KW"/>
</dbReference>
<gene>
    <name evidence="2" type="ORF">HX830_03640</name>
</gene>
<dbReference type="RefSeq" id="WP_177098998.1">
    <property type="nucleotide sequence ID" value="NZ_JACAQA010000003.1"/>
</dbReference>
<name>A0A7Y7WLZ4_9PSED</name>
<dbReference type="Gene3D" id="3.40.570.10">
    <property type="entry name" value="Extracellular Endonuclease, subunit A"/>
    <property type="match status" value="1"/>
</dbReference>
<comment type="caution">
    <text evidence="2">The sequence shown here is derived from an EMBL/GenBank/DDBJ whole genome shotgun (WGS) entry which is preliminary data.</text>
</comment>
<protein>
    <submittedName>
        <fullName evidence="2">DNA/RNA non-specific endonuclease</fullName>
    </submittedName>
</protein>
<keyword evidence="2" id="KW-0378">Hydrolase</keyword>
<dbReference type="Pfam" id="PF13930">
    <property type="entry name" value="Endonuclea_NS_2"/>
    <property type="match status" value="1"/>
</dbReference>
<feature type="domain" description="Type VII secretion system protein EssD-like" evidence="1">
    <location>
        <begin position="58"/>
        <end position="140"/>
    </location>
</feature>
<proteinExistence type="predicted"/>
<organism evidence="2 3">
    <name type="scientific">Pseudomonas gingeri</name>
    <dbReference type="NCBI Taxonomy" id="117681"/>
    <lineage>
        <taxon>Bacteria</taxon>
        <taxon>Pseudomonadati</taxon>
        <taxon>Pseudomonadota</taxon>
        <taxon>Gammaproteobacteria</taxon>
        <taxon>Pseudomonadales</taxon>
        <taxon>Pseudomonadaceae</taxon>
        <taxon>Pseudomonas</taxon>
    </lineage>
</organism>